<keyword evidence="1" id="KW-0472">Membrane</keyword>
<reference evidence="3" key="2">
    <citation type="submission" date="2025-08" db="UniProtKB">
        <authorList>
            <consortium name="RefSeq"/>
        </authorList>
    </citation>
    <scope>IDENTIFICATION</scope>
    <source>
        <tissue evidence="3">Leaf</tissue>
    </source>
</reference>
<dbReference type="AlphaFoldDB" id="A0A6P8E9V6"/>
<proteinExistence type="predicted"/>
<dbReference type="PANTHER" id="PTHR33918">
    <property type="entry name" value="OS01G0704200 PROTEIN"/>
    <property type="match status" value="1"/>
</dbReference>
<dbReference type="GO" id="GO:0009507">
    <property type="term" value="C:chloroplast"/>
    <property type="evidence" value="ECO:0007669"/>
    <property type="project" value="TreeGrafter"/>
</dbReference>
<feature type="transmembrane region" description="Helical" evidence="1">
    <location>
        <begin position="183"/>
        <end position="203"/>
    </location>
</feature>
<dbReference type="GeneID" id="116212772"/>
<feature type="transmembrane region" description="Helical" evidence="1">
    <location>
        <begin position="224"/>
        <end position="245"/>
    </location>
</feature>
<dbReference type="OrthoDB" id="1927955at2759"/>
<feature type="transmembrane region" description="Helical" evidence="1">
    <location>
        <begin position="143"/>
        <end position="163"/>
    </location>
</feature>
<organism evidence="2 3">
    <name type="scientific">Punica granatum</name>
    <name type="common">Pomegranate</name>
    <dbReference type="NCBI Taxonomy" id="22663"/>
    <lineage>
        <taxon>Eukaryota</taxon>
        <taxon>Viridiplantae</taxon>
        <taxon>Streptophyta</taxon>
        <taxon>Embryophyta</taxon>
        <taxon>Tracheophyta</taxon>
        <taxon>Spermatophyta</taxon>
        <taxon>Magnoliopsida</taxon>
        <taxon>eudicotyledons</taxon>
        <taxon>Gunneridae</taxon>
        <taxon>Pentapetalae</taxon>
        <taxon>rosids</taxon>
        <taxon>malvids</taxon>
        <taxon>Myrtales</taxon>
        <taxon>Lythraceae</taxon>
        <taxon>Punica</taxon>
    </lineage>
</organism>
<keyword evidence="1" id="KW-1133">Transmembrane helix</keyword>
<keyword evidence="1" id="KW-0812">Transmembrane</keyword>
<evidence type="ECO:0000313" key="2">
    <source>
        <dbReference type="Proteomes" id="UP000515151"/>
    </source>
</evidence>
<feature type="transmembrane region" description="Helical" evidence="1">
    <location>
        <begin position="251"/>
        <end position="271"/>
    </location>
</feature>
<dbReference type="Proteomes" id="UP000515151">
    <property type="component" value="Chromosome 7"/>
</dbReference>
<keyword evidence="2" id="KW-1185">Reference proteome</keyword>
<evidence type="ECO:0000313" key="3">
    <source>
        <dbReference type="RefSeq" id="XP_031403319.1"/>
    </source>
</evidence>
<dbReference type="PANTHER" id="PTHR33918:SF4">
    <property type="entry name" value="ABC-2 TYPE TRANSPORTER DOMAIN-CONTAINING PROTEIN"/>
    <property type="match status" value="1"/>
</dbReference>
<protein>
    <submittedName>
        <fullName evidence="3">Uncharacterized protein LOC116212772</fullName>
    </submittedName>
</protein>
<sequence length="363" mass="40311">MEMISVCRGLSPPQSQLLGRHRRLCSQSGFGSSMSLKDRMVLRHQDASSSFPRLGRKQICEDSLLRRLKRGSGITMCALSSDSKGGIGLSGSKGSADVPIVRSSGVEPFRGKSGSVSFYGLTHQLVEEAKLESAPFMEDKGSFMWLLAPVALISSLILPQFFLVNAIEAFVKNETVAEMVTSLFFEAMFYAGLATFLLITHHVQRPFLQFSPKRWSLITGLRGYLNSVFLTMGFKVVIPLFMVYITWPVVGVPAIVAVAPFLVGCLAQLIFEKILDRKGSSCWPAVPIIFEVYRLYQLTKAAHYIERLMFAMKDLPTTPEMLDRSGALVAMIVSFQALGLLCLWSLITFLLRLFPSRPVAENY</sequence>
<accession>A0A6P8E9V6</accession>
<gene>
    <name evidence="3" type="primary">LOC116212772</name>
</gene>
<evidence type="ECO:0000256" key="1">
    <source>
        <dbReference type="SAM" id="Phobius"/>
    </source>
</evidence>
<name>A0A6P8E9V6_PUNGR</name>
<dbReference type="RefSeq" id="XP_031403319.1">
    <property type="nucleotide sequence ID" value="XM_031547459.1"/>
</dbReference>
<feature type="transmembrane region" description="Helical" evidence="1">
    <location>
        <begin position="328"/>
        <end position="354"/>
    </location>
</feature>
<reference evidence="2" key="1">
    <citation type="journal article" date="2020" name="Plant Biotechnol. J.">
        <title>The pomegranate (Punica granatum L.) draft genome dissects genetic divergence between soft- and hard-seeded cultivars.</title>
        <authorList>
            <person name="Luo X."/>
            <person name="Li H."/>
            <person name="Wu Z."/>
            <person name="Yao W."/>
            <person name="Zhao P."/>
            <person name="Cao D."/>
            <person name="Yu H."/>
            <person name="Li K."/>
            <person name="Poudel K."/>
            <person name="Zhao D."/>
            <person name="Zhang F."/>
            <person name="Xia X."/>
            <person name="Chen L."/>
            <person name="Wang Q."/>
            <person name="Jing D."/>
            <person name="Cao S."/>
        </authorList>
    </citation>
    <scope>NUCLEOTIDE SEQUENCE [LARGE SCALE GENOMIC DNA]</scope>
    <source>
        <strain evidence="2">cv. Tunisia</strain>
    </source>
</reference>